<accession>A0ACA9LDJ9</accession>
<evidence type="ECO:0000313" key="2">
    <source>
        <dbReference type="Proteomes" id="UP000789702"/>
    </source>
</evidence>
<protein>
    <submittedName>
        <fullName evidence="1">3693_t:CDS:1</fullName>
    </submittedName>
</protein>
<sequence length="120" mass="13721">MTLLANKRAKINKRIAGLIASTSTQIRKASERLPSREREDPSTYSAENITLRMIYENQRDLMKQNEEILAKISHLEKQFVELDDKQRGRKRKASKKPERAAKRSKRGGKSRGTSKPLAVS</sequence>
<name>A0ACA9LDJ9_9GLOM</name>
<evidence type="ECO:0000313" key="1">
    <source>
        <dbReference type="EMBL" id="CAG8520712.1"/>
    </source>
</evidence>
<dbReference type="Proteomes" id="UP000789702">
    <property type="component" value="Unassembled WGS sequence"/>
</dbReference>
<proteinExistence type="predicted"/>
<comment type="caution">
    <text evidence="1">The sequence shown here is derived from an EMBL/GenBank/DDBJ whole genome shotgun (WGS) entry which is preliminary data.</text>
</comment>
<organism evidence="1 2">
    <name type="scientific">Dentiscutata heterogama</name>
    <dbReference type="NCBI Taxonomy" id="1316150"/>
    <lineage>
        <taxon>Eukaryota</taxon>
        <taxon>Fungi</taxon>
        <taxon>Fungi incertae sedis</taxon>
        <taxon>Mucoromycota</taxon>
        <taxon>Glomeromycotina</taxon>
        <taxon>Glomeromycetes</taxon>
        <taxon>Diversisporales</taxon>
        <taxon>Gigasporaceae</taxon>
        <taxon>Dentiscutata</taxon>
    </lineage>
</organism>
<keyword evidence="2" id="KW-1185">Reference proteome</keyword>
<reference evidence="1" key="1">
    <citation type="submission" date="2021-06" db="EMBL/GenBank/DDBJ databases">
        <authorList>
            <person name="Kallberg Y."/>
            <person name="Tangrot J."/>
            <person name="Rosling A."/>
        </authorList>
    </citation>
    <scope>NUCLEOTIDE SEQUENCE</scope>
    <source>
        <strain evidence="1">IL203A</strain>
    </source>
</reference>
<gene>
    <name evidence="1" type="ORF">DHETER_LOCUS3902</name>
</gene>
<dbReference type="EMBL" id="CAJVPU010003610">
    <property type="protein sequence ID" value="CAG8520712.1"/>
    <property type="molecule type" value="Genomic_DNA"/>
</dbReference>